<name>A0ABT7KQQ2_9HYPH</name>
<feature type="transmembrane region" description="Helical" evidence="1">
    <location>
        <begin position="237"/>
        <end position="254"/>
    </location>
</feature>
<organism evidence="3 4">
    <name type="scientific">Rhizobium calliandrae</name>
    <dbReference type="NCBI Taxonomy" id="1312182"/>
    <lineage>
        <taxon>Bacteria</taxon>
        <taxon>Pseudomonadati</taxon>
        <taxon>Pseudomonadota</taxon>
        <taxon>Alphaproteobacteria</taxon>
        <taxon>Hyphomicrobiales</taxon>
        <taxon>Rhizobiaceae</taxon>
        <taxon>Rhizobium/Agrobacterium group</taxon>
        <taxon>Rhizobium</taxon>
    </lineage>
</organism>
<dbReference type="Proteomes" id="UP001172630">
    <property type="component" value="Unassembled WGS sequence"/>
</dbReference>
<dbReference type="InterPro" id="IPR000620">
    <property type="entry name" value="EamA_dom"/>
</dbReference>
<feature type="transmembrane region" description="Helical" evidence="1">
    <location>
        <begin position="33"/>
        <end position="52"/>
    </location>
</feature>
<gene>
    <name evidence="3" type="ORF">PY650_32900</name>
</gene>
<feature type="transmembrane region" description="Helical" evidence="1">
    <location>
        <begin position="123"/>
        <end position="141"/>
    </location>
</feature>
<keyword evidence="4" id="KW-1185">Reference proteome</keyword>
<protein>
    <submittedName>
        <fullName evidence="3">DMT family transporter</fullName>
    </submittedName>
</protein>
<evidence type="ECO:0000313" key="4">
    <source>
        <dbReference type="Proteomes" id="UP001172630"/>
    </source>
</evidence>
<accession>A0ABT7KQQ2</accession>
<keyword evidence="1" id="KW-0472">Membrane</keyword>
<reference evidence="3" key="1">
    <citation type="submission" date="2023-06" db="EMBL/GenBank/DDBJ databases">
        <title>Phylogenetic Diversity of Rhizobium strains.</title>
        <authorList>
            <person name="Moura F.T."/>
            <person name="Helene L.C.F."/>
            <person name="Hungria M."/>
        </authorList>
    </citation>
    <scope>NUCLEOTIDE SEQUENCE</scope>
    <source>
        <strain evidence="3">CCGE524</strain>
    </source>
</reference>
<dbReference type="InterPro" id="IPR037185">
    <property type="entry name" value="EmrE-like"/>
</dbReference>
<feature type="domain" description="EamA" evidence="2">
    <location>
        <begin position="5"/>
        <end position="138"/>
    </location>
</feature>
<dbReference type="EMBL" id="JARFYN010000076">
    <property type="protein sequence ID" value="MDL2410315.1"/>
    <property type="molecule type" value="Genomic_DNA"/>
</dbReference>
<dbReference type="PANTHER" id="PTHR22911:SF103">
    <property type="entry name" value="BLR2811 PROTEIN"/>
    <property type="match status" value="1"/>
</dbReference>
<feature type="transmembrane region" description="Helical" evidence="1">
    <location>
        <begin position="98"/>
        <end position="116"/>
    </location>
</feature>
<evidence type="ECO:0000259" key="2">
    <source>
        <dbReference type="Pfam" id="PF00892"/>
    </source>
</evidence>
<dbReference type="Gene3D" id="1.10.3730.20">
    <property type="match status" value="1"/>
</dbReference>
<feature type="transmembrane region" description="Helical" evidence="1">
    <location>
        <begin position="72"/>
        <end position="92"/>
    </location>
</feature>
<dbReference type="Pfam" id="PF00892">
    <property type="entry name" value="EamA"/>
    <property type="match status" value="2"/>
</dbReference>
<evidence type="ECO:0000256" key="1">
    <source>
        <dbReference type="SAM" id="Phobius"/>
    </source>
</evidence>
<evidence type="ECO:0000313" key="3">
    <source>
        <dbReference type="EMBL" id="MDL2410315.1"/>
    </source>
</evidence>
<feature type="transmembrane region" description="Helical" evidence="1">
    <location>
        <begin position="209"/>
        <end position="230"/>
    </location>
</feature>
<sequence length="297" mass="31747">MKLQGYVFALLAIMLFATQDGLSKHLATSYPPIFITMIRYWAFAAFVLLALARSDAGVRKATATRHPVLQTLRGLLLIGEILLFVFSLTRVGLAMTQAIFQAAPILVTVLSVPLLGERVGWRRWVAVAAGMIGVLIILSPTGGGLSASLLLPLASALLFAIYSVATRAVSYKDSSSTSLLYTAVVGAIAISLVGPLFWTPVSSSDLPLLGALCIGGALSHYCLIRAYGILEASEVQPLTYLQLVAGTGIAICFFDEQISWNMIAGAAIVVAAGVFIMWRGHRSAKLDCPDSSYPRRR</sequence>
<dbReference type="SUPFAM" id="SSF103481">
    <property type="entry name" value="Multidrug resistance efflux transporter EmrE"/>
    <property type="match status" value="2"/>
</dbReference>
<feature type="transmembrane region" description="Helical" evidence="1">
    <location>
        <begin position="178"/>
        <end position="197"/>
    </location>
</feature>
<feature type="domain" description="EamA" evidence="2">
    <location>
        <begin position="149"/>
        <end position="277"/>
    </location>
</feature>
<dbReference type="RefSeq" id="WP_285884156.1">
    <property type="nucleotide sequence ID" value="NZ_JARFYN010000076.1"/>
</dbReference>
<keyword evidence="1" id="KW-0812">Transmembrane</keyword>
<feature type="transmembrane region" description="Helical" evidence="1">
    <location>
        <begin position="260"/>
        <end position="278"/>
    </location>
</feature>
<proteinExistence type="predicted"/>
<comment type="caution">
    <text evidence="3">The sequence shown here is derived from an EMBL/GenBank/DDBJ whole genome shotgun (WGS) entry which is preliminary data.</text>
</comment>
<dbReference type="PANTHER" id="PTHR22911">
    <property type="entry name" value="ACYL-MALONYL CONDENSING ENZYME-RELATED"/>
    <property type="match status" value="1"/>
</dbReference>
<keyword evidence="1" id="KW-1133">Transmembrane helix</keyword>
<feature type="transmembrane region" description="Helical" evidence="1">
    <location>
        <begin position="147"/>
        <end position="166"/>
    </location>
</feature>